<feature type="transmembrane region" description="Helical" evidence="6">
    <location>
        <begin position="59"/>
        <end position="79"/>
    </location>
</feature>
<dbReference type="InterPro" id="IPR050925">
    <property type="entry name" value="Rhomboid_protease_S54"/>
</dbReference>
<accession>H2CII1</accession>
<name>H2CII1_9LEPT</name>
<dbReference type="SUPFAM" id="SSF144091">
    <property type="entry name" value="Rhomboid-like"/>
    <property type="match status" value="1"/>
</dbReference>
<keyword evidence="9" id="KW-1185">Reference proteome</keyword>
<evidence type="ECO:0000256" key="5">
    <source>
        <dbReference type="SAM" id="MobiDB-lite"/>
    </source>
</evidence>
<evidence type="ECO:0000256" key="4">
    <source>
        <dbReference type="ARBA" id="ARBA00023136"/>
    </source>
</evidence>
<dbReference type="PANTHER" id="PTHR43731">
    <property type="entry name" value="RHOMBOID PROTEASE"/>
    <property type="match status" value="1"/>
</dbReference>
<dbReference type="Gene3D" id="1.20.1540.10">
    <property type="entry name" value="Rhomboid-like"/>
    <property type="match status" value="1"/>
</dbReference>
<dbReference type="AlphaFoldDB" id="H2CII1"/>
<evidence type="ECO:0000256" key="2">
    <source>
        <dbReference type="ARBA" id="ARBA00022692"/>
    </source>
</evidence>
<dbReference type="Proteomes" id="UP000005737">
    <property type="component" value="Unassembled WGS sequence"/>
</dbReference>
<dbReference type="GO" id="GO:0016020">
    <property type="term" value="C:membrane"/>
    <property type="evidence" value="ECO:0007669"/>
    <property type="project" value="UniProtKB-SubCell"/>
</dbReference>
<feature type="transmembrane region" description="Helical" evidence="6">
    <location>
        <begin position="91"/>
        <end position="111"/>
    </location>
</feature>
<gene>
    <name evidence="8" type="ORF">Lepil_1283</name>
</gene>
<dbReference type="InterPro" id="IPR022764">
    <property type="entry name" value="Peptidase_S54_rhomboid_dom"/>
</dbReference>
<evidence type="ECO:0000256" key="1">
    <source>
        <dbReference type="ARBA" id="ARBA00004141"/>
    </source>
</evidence>
<evidence type="ECO:0000313" key="9">
    <source>
        <dbReference type="Proteomes" id="UP000005737"/>
    </source>
</evidence>
<comment type="subcellular location">
    <subcellularLocation>
        <location evidence="1">Membrane</location>
        <topology evidence="1">Multi-pass membrane protein</topology>
    </subcellularLocation>
</comment>
<dbReference type="GO" id="GO:0004252">
    <property type="term" value="F:serine-type endopeptidase activity"/>
    <property type="evidence" value="ECO:0007669"/>
    <property type="project" value="InterPro"/>
</dbReference>
<feature type="transmembrane region" description="Helical" evidence="6">
    <location>
        <begin position="117"/>
        <end position="135"/>
    </location>
</feature>
<proteinExistence type="predicted"/>
<organism evidence="8 9">
    <name type="scientific">Leptonema illini DSM 21528</name>
    <dbReference type="NCBI Taxonomy" id="929563"/>
    <lineage>
        <taxon>Bacteria</taxon>
        <taxon>Pseudomonadati</taxon>
        <taxon>Spirochaetota</taxon>
        <taxon>Spirochaetia</taxon>
        <taxon>Leptospirales</taxon>
        <taxon>Leptospiraceae</taxon>
        <taxon>Leptonema</taxon>
    </lineage>
</organism>
<protein>
    <submittedName>
        <fullName evidence="8">Rhomboid family protein</fullName>
    </submittedName>
</protein>
<dbReference type="Pfam" id="PF01694">
    <property type="entry name" value="Rhomboid"/>
    <property type="match status" value="1"/>
</dbReference>
<evidence type="ECO:0000259" key="7">
    <source>
        <dbReference type="Pfam" id="PF01694"/>
    </source>
</evidence>
<evidence type="ECO:0000313" key="8">
    <source>
        <dbReference type="EMBL" id="EHQ05974.1"/>
    </source>
</evidence>
<feature type="region of interest" description="Disordered" evidence="5">
    <location>
        <begin position="233"/>
        <end position="261"/>
    </location>
</feature>
<keyword evidence="4 6" id="KW-0472">Membrane</keyword>
<reference evidence="8 9" key="1">
    <citation type="submission" date="2011-10" db="EMBL/GenBank/DDBJ databases">
        <title>The Improved High-Quality Draft genome of Leptonema illini DSM 21528.</title>
        <authorList>
            <consortium name="US DOE Joint Genome Institute (JGI-PGF)"/>
            <person name="Lucas S."/>
            <person name="Copeland A."/>
            <person name="Lapidus A."/>
            <person name="Glavina del Rio T."/>
            <person name="Dalin E."/>
            <person name="Tice H."/>
            <person name="Bruce D."/>
            <person name="Goodwin L."/>
            <person name="Pitluck S."/>
            <person name="Peters L."/>
            <person name="Mikhailova N."/>
            <person name="Held B."/>
            <person name="Kyrpides N."/>
            <person name="Mavromatis K."/>
            <person name="Ivanova N."/>
            <person name="Markowitz V."/>
            <person name="Cheng J.-F."/>
            <person name="Hugenholtz P."/>
            <person name="Woyke T."/>
            <person name="Wu D."/>
            <person name="Gronow S."/>
            <person name="Wellnitz S."/>
            <person name="Brambilla E.-M."/>
            <person name="Klenk H.-P."/>
            <person name="Eisen J.A."/>
        </authorList>
    </citation>
    <scope>NUCLEOTIDE SEQUENCE [LARGE SCALE GENOMIC DNA]</scope>
    <source>
        <strain evidence="8 9">DSM 21528</strain>
    </source>
</reference>
<dbReference type="HOGENOM" id="CLU_982797_0_0_12"/>
<evidence type="ECO:0000256" key="6">
    <source>
        <dbReference type="SAM" id="Phobius"/>
    </source>
</evidence>
<sequence>MNRAPVTRFLVIANTGIHILLFWWAVSNPGFYIQGFYDQWGLVPADFWHGRVYQPLTSMFLHGGWLHLLVNMIALWSLGTAIEMTVGAMRFGLLYIFSGLTGALFVVVFQSDLGDPTVGASGAIMGLLAAIAVFYPRSEMLIFFFPMKARTAAIVIGVASVLLSIYDRSSGISHLGHLGGLIGGIIYTKFVLQLNFLRNDLQQSGSRFVFRRRVDPHASMEDEVRRMMEQLRQERAGQAERRPPQWKEKEPEPFNEVIRDEPQEPTVERRIYFDPVTGRFYVK</sequence>
<feature type="transmembrane region" description="Helical" evidence="6">
    <location>
        <begin position="178"/>
        <end position="197"/>
    </location>
</feature>
<feature type="transmembrane region" description="Helical" evidence="6">
    <location>
        <begin position="7"/>
        <end position="26"/>
    </location>
</feature>
<dbReference type="InterPro" id="IPR035952">
    <property type="entry name" value="Rhomboid-like_sf"/>
</dbReference>
<feature type="transmembrane region" description="Helical" evidence="6">
    <location>
        <begin position="147"/>
        <end position="166"/>
    </location>
</feature>
<keyword evidence="2 6" id="KW-0812">Transmembrane</keyword>
<dbReference type="EMBL" id="JH597773">
    <property type="protein sequence ID" value="EHQ05974.1"/>
    <property type="molecule type" value="Genomic_DNA"/>
</dbReference>
<keyword evidence="3 6" id="KW-1133">Transmembrane helix</keyword>
<feature type="domain" description="Peptidase S54 rhomboid" evidence="7">
    <location>
        <begin position="50"/>
        <end position="192"/>
    </location>
</feature>
<dbReference type="STRING" id="183.GCA_002009735_02313"/>
<dbReference type="RefSeq" id="WP_002771055.1">
    <property type="nucleotide sequence ID" value="NZ_JH597773.1"/>
</dbReference>
<dbReference type="PANTHER" id="PTHR43731:SF26">
    <property type="entry name" value="RHOMBOID-LIKE PROTEIN 10, CHLOROPLASTIC"/>
    <property type="match status" value="1"/>
</dbReference>
<evidence type="ECO:0000256" key="3">
    <source>
        <dbReference type="ARBA" id="ARBA00022989"/>
    </source>
</evidence>